<keyword evidence="2" id="KW-0732">Signal</keyword>
<dbReference type="Proteomes" id="UP000563094">
    <property type="component" value="Unassembled WGS sequence"/>
</dbReference>
<reference evidence="4 5" key="1">
    <citation type="submission" date="2020-08" db="EMBL/GenBank/DDBJ databases">
        <title>Genomic Encyclopedia of Type Strains, Phase IV (KMG-IV): sequencing the most valuable type-strain genomes for metagenomic binning, comparative biology and taxonomic classification.</title>
        <authorList>
            <person name="Goeker M."/>
        </authorList>
    </citation>
    <scope>NUCLEOTIDE SEQUENCE [LARGE SCALE GENOMIC DNA]</scope>
    <source>
        <strain evidence="4 5">DSM 29854</strain>
    </source>
</reference>
<feature type="domain" description="DUF6799" evidence="3">
    <location>
        <begin position="58"/>
        <end position="118"/>
    </location>
</feature>
<gene>
    <name evidence="4" type="ORF">FHS90_001567</name>
</gene>
<evidence type="ECO:0000259" key="3">
    <source>
        <dbReference type="Pfam" id="PF20606"/>
    </source>
</evidence>
<name>A0A839GJC2_9BACT</name>
<feature type="signal peptide" evidence="2">
    <location>
        <begin position="1"/>
        <end position="35"/>
    </location>
</feature>
<evidence type="ECO:0000313" key="4">
    <source>
        <dbReference type="EMBL" id="MBA9076859.1"/>
    </source>
</evidence>
<comment type="caution">
    <text evidence="4">The sequence shown here is derived from an EMBL/GenBank/DDBJ whole genome shotgun (WGS) entry which is preliminary data.</text>
</comment>
<evidence type="ECO:0000256" key="1">
    <source>
        <dbReference type="SAM" id="Coils"/>
    </source>
</evidence>
<sequence length="204" mass="22139">MKTGTHHFTSMPKRCLQVSGTLLVLALLTAGSALAQGATIQKTESGRTTTPSVTPAREGVIMRNGKPMTILPKGYAPLSQAKTFPNGAQLQPNGQLKTADGQTRLLQDGDRLDLQGNLIKNPVIVQQSTALTGDTTGFGNQLLHAQALQERIQLLQRKREILEKKNELLQGAVKDKAKTANLQKLDAELAKVQQQLASEEKKRQ</sequence>
<feature type="coiled-coil region" evidence="1">
    <location>
        <begin position="145"/>
        <end position="202"/>
    </location>
</feature>
<keyword evidence="1" id="KW-0175">Coiled coil</keyword>
<accession>A0A839GJC2</accession>
<keyword evidence="5" id="KW-1185">Reference proteome</keyword>
<evidence type="ECO:0000256" key="2">
    <source>
        <dbReference type="SAM" id="SignalP"/>
    </source>
</evidence>
<evidence type="ECO:0000313" key="5">
    <source>
        <dbReference type="Proteomes" id="UP000563094"/>
    </source>
</evidence>
<dbReference type="Pfam" id="PF20606">
    <property type="entry name" value="DUF6799"/>
    <property type="match status" value="1"/>
</dbReference>
<proteinExistence type="predicted"/>
<dbReference type="AlphaFoldDB" id="A0A839GJC2"/>
<dbReference type="InterPro" id="IPR046478">
    <property type="entry name" value="DUF6799"/>
</dbReference>
<organism evidence="4 5">
    <name type="scientific">Rufibacter quisquiliarum</name>
    <dbReference type="NCBI Taxonomy" id="1549639"/>
    <lineage>
        <taxon>Bacteria</taxon>
        <taxon>Pseudomonadati</taxon>
        <taxon>Bacteroidota</taxon>
        <taxon>Cytophagia</taxon>
        <taxon>Cytophagales</taxon>
        <taxon>Hymenobacteraceae</taxon>
        <taxon>Rufibacter</taxon>
    </lineage>
</organism>
<feature type="chain" id="PRO_5032991495" description="DUF6799 domain-containing protein" evidence="2">
    <location>
        <begin position="36"/>
        <end position="204"/>
    </location>
</feature>
<protein>
    <recommendedName>
        <fullName evidence="3">DUF6799 domain-containing protein</fullName>
    </recommendedName>
</protein>
<dbReference type="EMBL" id="JACJIQ010000005">
    <property type="protein sequence ID" value="MBA9076859.1"/>
    <property type="molecule type" value="Genomic_DNA"/>
</dbReference>
<dbReference type="RefSeq" id="WP_182512571.1">
    <property type="nucleotide sequence ID" value="NZ_JACJIQ010000005.1"/>
</dbReference>